<sequence length="32" mass="3667">MCKNICVIPLIHCHSWDYGFLTGLDKSPLYAQ</sequence>
<accession>A0A8S5U2M8</accession>
<dbReference type="EMBL" id="BK015990">
    <property type="protein sequence ID" value="DAF88677.1"/>
    <property type="molecule type" value="Genomic_DNA"/>
</dbReference>
<reference evidence="1" key="1">
    <citation type="journal article" date="2021" name="Proc. Natl. Acad. Sci. U.S.A.">
        <title>A Catalog of Tens of Thousands of Viruses from Human Metagenomes Reveals Hidden Associations with Chronic Diseases.</title>
        <authorList>
            <person name="Tisza M.J."/>
            <person name="Buck C.B."/>
        </authorList>
    </citation>
    <scope>NUCLEOTIDE SEQUENCE</scope>
    <source>
        <strain evidence="1">CtCdG12</strain>
    </source>
</reference>
<protein>
    <submittedName>
        <fullName evidence="1">Uncharacterized protein</fullName>
    </submittedName>
</protein>
<name>A0A8S5U2M8_9CAUD</name>
<evidence type="ECO:0000313" key="1">
    <source>
        <dbReference type="EMBL" id="DAF88677.1"/>
    </source>
</evidence>
<organism evidence="1">
    <name type="scientific">Myoviridae sp. ctCdG12</name>
    <dbReference type="NCBI Taxonomy" id="2825052"/>
    <lineage>
        <taxon>Viruses</taxon>
        <taxon>Duplodnaviria</taxon>
        <taxon>Heunggongvirae</taxon>
        <taxon>Uroviricota</taxon>
        <taxon>Caudoviricetes</taxon>
    </lineage>
</organism>
<proteinExistence type="predicted"/>